<evidence type="ECO:0000256" key="10">
    <source>
        <dbReference type="ARBA" id="ARBA00023136"/>
    </source>
</evidence>
<dbReference type="GeneID" id="63781543"/>
<dbReference type="GO" id="GO:0031965">
    <property type="term" value="C:nuclear membrane"/>
    <property type="evidence" value="ECO:0007669"/>
    <property type="project" value="UniProtKB-SubCell"/>
</dbReference>
<organism evidence="14 15">
    <name type="scientific">Pseudomassariella vexata</name>
    <dbReference type="NCBI Taxonomy" id="1141098"/>
    <lineage>
        <taxon>Eukaryota</taxon>
        <taxon>Fungi</taxon>
        <taxon>Dikarya</taxon>
        <taxon>Ascomycota</taxon>
        <taxon>Pezizomycotina</taxon>
        <taxon>Sordariomycetes</taxon>
        <taxon>Xylariomycetidae</taxon>
        <taxon>Amphisphaeriales</taxon>
        <taxon>Pseudomassariaceae</taxon>
        <taxon>Pseudomassariella</taxon>
    </lineage>
</organism>
<evidence type="ECO:0000256" key="13">
    <source>
        <dbReference type="SAM" id="SignalP"/>
    </source>
</evidence>
<comment type="caution">
    <text evidence="14">The sequence shown here is derived from an EMBL/GenBank/DDBJ whole genome shotgun (WGS) entry which is preliminary data.</text>
</comment>
<evidence type="ECO:0000256" key="2">
    <source>
        <dbReference type="ARBA" id="ARBA00004126"/>
    </source>
</evidence>
<dbReference type="InParanoid" id="A0A1Y2DRS3"/>
<comment type="function">
    <text evidence="1">Required for nuclear membrane fusion during karyogamy.</text>
</comment>
<evidence type="ECO:0000256" key="3">
    <source>
        <dbReference type="ARBA" id="ARBA00004586"/>
    </source>
</evidence>
<feature type="chain" id="PRO_5012666193" description="Nuclear membrane fusion protein Kar5" evidence="13">
    <location>
        <begin position="24"/>
        <end position="483"/>
    </location>
</feature>
<evidence type="ECO:0000256" key="7">
    <source>
        <dbReference type="ARBA" id="ARBA00022729"/>
    </source>
</evidence>
<evidence type="ECO:0000256" key="6">
    <source>
        <dbReference type="ARBA" id="ARBA00022692"/>
    </source>
</evidence>
<dbReference type="AlphaFoldDB" id="A0A1Y2DRS3"/>
<keyword evidence="5" id="KW-0415">Karyogamy</keyword>
<comment type="similarity">
    <text evidence="4">Belongs to the KAR5 family.</text>
</comment>
<keyword evidence="9" id="KW-1133">Transmembrane helix</keyword>
<keyword evidence="6" id="KW-0812">Transmembrane</keyword>
<evidence type="ECO:0000256" key="12">
    <source>
        <dbReference type="ARBA" id="ARBA00023242"/>
    </source>
</evidence>
<keyword evidence="8" id="KW-0256">Endoplasmic reticulum</keyword>
<evidence type="ECO:0000256" key="5">
    <source>
        <dbReference type="ARBA" id="ARBA00022459"/>
    </source>
</evidence>
<evidence type="ECO:0000256" key="4">
    <source>
        <dbReference type="ARBA" id="ARBA00010473"/>
    </source>
</evidence>
<dbReference type="OrthoDB" id="5311848at2759"/>
<keyword evidence="15" id="KW-1185">Reference proteome</keyword>
<name>A0A1Y2DRS3_9PEZI</name>
<gene>
    <name evidence="14" type="ORF">BCR38DRAFT_525794</name>
</gene>
<dbReference type="Proteomes" id="UP000193689">
    <property type="component" value="Unassembled WGS sequence"/>
</dbReference>
<keyword evidence="11" id="KW-0325">Glycoprotein</keyword>
<keyword evidence="12" id="KW-0539">Nucleus</keyword>
<dbReference type="GO" id="GO:0005789">
    <property type="term" value="C:endoplasmic reticulum membrane"/>
    <property type="evidence" value="ECO:0007669"/>
    <property type="project" value="UniProtKB-SubCell"/>
</dbReference>
<keyword evidence="7 13" id="KW-0732">Signal</keyword>
<dbReference type="GO" id="GO:0000742">
    <property type="term" value="P:karyogamy involved in conjugation with cellular fusion"/>
    <property type="evidence" value="ECO:0007669"/>
    <property type="project" value="InterPro"/>
</dbReference>
<dbReference type="InterPro" id="IPR007292">
    <property type="entry name" value="Nuclear_fusion_Kar5"/>
</dbReference>
<feature type="signal peptide" evidence="13">
    <location>
        <begin position="1"/>
        <end position="23"/>
    </location>
</feature>
<evidence type="ECO:0008006" key="16">
    <source>
        <dbReference type="Google" id="ProtNLM"/>
    </source>
</evidence>
<dbReference type="PANTHER" id="PTHR28012">
    <property type="entry name" value="NUCLEAR FUSION PROTEIN KAR5"/>
    <property type="match status" value="1"/>
</dbReference>
<keyword evidence="10" id="KW-0472">Membrane</keyword>
<evidence type="ECO:0000256" key="11">
    <source>
        <dbReference type="ARBA" id="ARBA00023180"/>
    </source>
</evidence>
<dbReference type="PANTHER" id="PTHR28012:SF1">
    <property type="entry name" value="NUCLEAR FUSION PROTEIN KAR5"/>
    <property type="match status" value="1"/>
</dbReference>
<accession>A0A1Y2DRS3</accession>
<sequence length="483" mass="52894">MIITQSNKMIWIRLVALFVLAHSEVVCGFSWRRDSGLRAAGKGDRTGLDPSLSASHLLQTVTRLPSTYEIALNELQELESEPLCHRTAATLLVNNCQLLEGKDEATILTDSGRQIRDFVDAYAASLAICDLERGSFVIPRECGKFQESIITHLALQNTAQLHVTSKEIDGCLSGLAQNILLFQRLTKIMSNLADGMDERVERRMTDLDKRAQMMSDRLDRLSPQLDGLKTGITTAEDLISGSLAQALRRSTDTVNSGIVNAASLQRMLEVMMSSILATNAEAAEFHEQSLEMVSRKAESEMSSVMTAMAAAVTSASILQNQIDLFRLQAAELEYRQGNLEQGMQRLVHISENLSDKYDDHTNFLQQAQNMTEKILYSLGETVTSAATMGDAFSRQSSAKSWWPYIWCPAASLVMGSYGLPPSAVRNLALVALGEAAGFVVSFVPSISLEISSFSLWGVLSSFASPSIYTSATKMDGHANQEGM</sequence>
<evidence type="ECO:0000256" key="1">
    <source>
        <dbReference type="ARBA" id="ARBA00003389"/>
    </source>
</evidence>
<dbReference type="EMBL" id="MCFJ01000010">
    <property type="protein sequence ID" value="ORY61385.1"/>
    <property type="molecule type" value="Genomic_DNA"/>
</dbReference>
<reference evidence="14 15" key="1">
    <citation type="submission" date="2016-07" db="EMBL/GenBank/DDBJ databases">
        <title>Pervasive Adenine N6-methylation of Active Genes in Fungi.</title>
        <authorList>
            <consortium name="DOE Joint Genome Institute"/>
            <person name="Mondo S.J."/>
            <person name="Dannebaum R.O."/>
            <person name="Kuo R.C."/>
            <person name="Labutti K."/>
            <person name="Haridas S."/>
            <person name="Kuo A."/>
            <person name="Salamov A."/>
            <person name="Ahrendt S.R."/>
            <person name="Lipzen A."/>
            <person name="Sullivan W."/>
            <person name="Andreopoulos W.B."/>
            <person name="Clum A."/>
            <person name="Lindquist E."/>
            <person name="Daum C."/>
            <person name="Ramamoorthy G.K."/>
            <person name="Gryganskyi A."/>
            <person name="Culley D."/>
            <person name="Magnuson J.K."/>
            <person name="James T.Y."/>
            <person name="O'Malley M.A."/>
            <person name="Stajich J.E."/>
            <person name="Spatafora J.W."/>
            <person name="Visel A."/>
            <person name="Grigoriev I.V."/>
        </authorList>
    </citation>
    <scope>NUCLEOTIDE SEQUENCE [LARGE SCALE GENOMIC DNA]</scope>
    <source>
        <strain evidence="14 15">CBS 129021</strain>
    </source>
</reference>
<dbReference type="RefSeq" id="XP_040713462.1">
    <property type="nucleotide sequence ID" value="XM_040865331.1"/>
</dbReference>
<protein>
    <recommendedName>
        <fullName evidence="16">Nuclear membrane fusion protein Kar5</fullName>
    </recommendedName>
</protein>
<comment type="subcellular location">
    <subcellularLocation>
        <location evidence="3">Endoplasmic reticulum membrane</location>
    </subcellularLocation>
    <subcellularLocation>
        <location evidence="2">Nucleus membrane</location>
    </subcellularLocation>
</comment>
<evidence type="ECO:0000313" key="15">
    <source>
        <dbReference type="Proteomes" id="UP000193689"/>
    </source>
</evidence>
<proteinExistence type="inferred from homology"/>
<dbReference type="GO" id="GO:0048288">
    <property type="term" value="P:nuclear membrane fusion involved in karyogamy"/>
    <property type="evidence" value="ECO:0007669"/>
    <property type="project" value="InterPro"/>
</dbReference>
<evidence type="ECO:0000256" key="8">
    <source>
        <dbReference type="ARBA" id="ARBA00022824"/>
    </source>
</evidence>
<evidence type="ECO:0000256" key="9">
    <source>
        <dbReference type="ARBA" id="ARBA00022989"/>
    </source>
</evidence>
<evidence type="ECO:0000313" key="14">
    <source>
        <dbReference type="EMBL" id="ORY61385.1"/>
    </source>
</evidence>